<evidence type="ECO:0000313" key="2">
    <source>
        <dbReference type="Proteomes" id="UP000628736"/>
    </source>
</evidence>
<dbReference type="AlphaFoldDB" id="A0A8J6J7D3"/>
<organism evidence="1 2">
    <name type="scientific">Flintibacter hominis</name>
    <dbReference type="NCBI Taxonomy" id="2763048"/>
    <lineage>
        <taxon>Bacteria</taxon>
        <taxon>Bacillati</taxon>
        <taxon>Bacillota</taxon>
        <taxon>Clostridia</taxon>
        <taxon>Eubacteriales</taxon>
        <taxon>Flintibacter</taxon>
    </lineage>
</organism>
<dbReference type="EMBL" id="JACOPO010000001">
    <property type="protein sequence ID" value="MBC5721322.1"/>
    <property type="molecule type" value="Genomic_DNA"/>
</dbReference>
<comment type="caution">
    <text evidence="1">The sequence shown here is derived from an EMBL/GenBank/DDBJ whole genome shotgun (WGS) entry which is preliminary data.</text>
</comment>
<dbReference type="InterPro" id="IPR014997">
    <property type="entry name" value="DUF1847"/>
</dbReference>
<evidence type="ECO:0000313" key="1">
    <source>
        <dbReference type="EMBL" id="MBC5721322.1"/>
    </source>
</evidence>
<reference evidence="1" key="1">
    <citation type="submission" date="2020-08" db="EMBL/GenBank/DDBJ databases">
        <title>Genome public.</title>
        <authorList>
            <person name="Liu C."/>
            <person name="Sun Q."/>
        </authorList>
    </citation>
    <scope>NUCLEOTIDE SEQUENCE</scope>
    <source>
        <strain evidence="1">NSJ-23</strain>
    </source>
</reference>
<name>A0A8J6J7D3_9FIRM</name>
<keyword evidence="2" id="KW-1185">Reference proteome</keyword>
<protein>
    <submittedName>
        <fullName evidence="1">DUF1847 domain-containing protein</fullName>
    </submittedName>
</protein>
<accession>A0A8J6J7D3</accession>
<dbReference type="RefSeq" id="WP_186851832.1">
    <property type="nucleotide sequence ID" value="NZ_JACOPO010000001.1"/>
</dbReference>
<dbReference type="Proteomes" id="UP000628736">
    <property type="component" value="Unassembled WGS sequence"/>
</dbReference>
<proteinExistence type="predicted"/>
<sequence>MERERKRRLSCTDCGLYNCRNRGEQYPEFCLTTGCVEAGETAELDQIYGGDTIDGKMARAAAQIEGRYYCTKTRVEETVLFIKEIGAKKVGIATCFGLINEAKIFAKILQKNGIEYVSVVCKVGGEDKANMGLAPEDTICKGAHPETMCNPILQARVLNREKTDLNIAIGLCVGHDALFSKYSDAPVTTLIAKDRVLGHNPVAALYSGYYKKLYE</sequence>
<gene>
    <name evidence="1" type="ORF">H8S11_00575</name>
</gene>
<dbReference type="Pfam" id="PF08901">
    <property type="entry name" value="DUF1847"/>
    <property type="match status" value="1"/>
</dbReference>